<evidence type="ECO:0000256" key="4">
    <source>
        <dbReference type="ARBA" id="ARBA00022840"/>
    </source>
</evidence>
<comment type="similarity">
    <text evidence="1">Belongs to the ABC transporter superfamily.</text>
</comment>
<dbReference type="InterPro" id="IPR050763">
    <property type="entry name" value="ABC_transporter_ATP-binding"/>
</dbReference>
<gene>
    <name evidence="6" type="ORF">LQV63_15035</name>
</gene>
<reference evidence="6 7" key="1">
    <citation type="submission" date="2021-11" db="EMBL/GenBank/DDBJ databases">
        <title>Draft genome sequence of Paenibacillus profundus YoMME, a new Gram-positive bacteria with exoelectrogenic properties.</title>
        <authorList>
            <person name="Hubenova Y."/>
            <person name="Hubenova E."/>
            <person name="Manasiev Y."/>
            <person name="Peykov S."/>
            <person name="Mitov M."/>
        </authorList>
    </citation>
    <scope>NUCLEOTIDE SEQUENCE [LARGE SCALE GENOMIC DNA]</scope>
    <source>
        <strain evidence="6 7">YoMME</strain>
    </source>
</reference>
<dbReference type="Pfam" id="PF00005">
    <property type="entry name" value="ABC_tran"/>
    <property type="match status" value="1"/>
</dbReference>
<dbReference type="CDD" id="cd03230">
    <property type="entry name" value="ABC_DR_subfamily_A"/>
    <property type="match status" value="1"/>
</dbReference>
<dbReference type="GO" id="GO:0005524">
    <property type="term" value="F:ATP binding"/>
    <property type="evidence" value="ECO:0007669"/>
    <property type="project" value="UniProtKB-KW"/>
</dbReference>
<organism evidence="6 7">
    <name type="scientific">Paenibacillus profundus</name>
    <dbReference type="NCBI Taxonomy" id="1173085"/>
    <lineage>
        <taxon>Bacteria</taxon>
        <taxon>Bacillati</taxon>
        <taxon>Bacillota</taxon>
        <taxon>Bacilli</taxon>
        <taxon>Bacillales</taxon>
        <taxon>Paenibacillaceae</taxon>
        <taxon>Paenibacillus</taxon>
    </lineage>
</organism>
<evidence type="ECO:0000313" key="7">
    <source>
        <dbReference type="Proteomes" id="UP001199916"/>
    </source>
</evidence>
<dbReference type="PROSITE" id="PS00211">
    <property type="entry name" value="ABC_TRANSPORTER_1"/>
    <property type="match status" value="1"/>
</dbReference>
<dbReference type="InterPro" id="IPR003593">
    <property type="entry name" value="AAA+_ATPase"/>
</dbReference>
<dbReference type="InterPro" id="IPR003439">
    <property type="entry name" value="ABC_transporter-like_ATP-bd"/>
</dbReference>
<keyword evidence="2" id="KW-0813">Transport</keyword>
<feature type="domain" description="ABC transporter" evidence="5">
    <location>
        <begin position="2"/>
        <end position="222"/>
    </location>
</feature>
<accession>A0ABS8YI67</accession>
<dbReference type="SMART" id="SM00382">
    <property type="entry name" value="AAA"/>
    <property type="match status" value="1"/>
</dbReference>
<keyword evidence="7" id="KW-1185">Reference proteome</keyword>
<protein>
    <submittedName>
        <fullName evidence="6">ABC transporter ATP-binding protein</fullName>
    </submittedName>
</protein>
<keyword evidence="4 6" id="KW-0067">ATP-binding</keyword>
<dbReference type="EMBL" id="JAJNBZ010000011">
    <property type="protein sequence ID" value="MCE5170629.1"/>
    <property type="molecule type" value="Genomic_DNA"/>
</dbReference>
<keyword evidence="3" id="KW-0547">Nucleotide-binding</keyword>
<evidence type="ECO:0000256" key="1">
    <source>
        <dbReference type="ARBA" id="ARBA00005417"/>
    </source>
</evidence>
<name>A0ABS8YI67_9BACL</name>
<dbReference type="InterPro" id="IPR017871">
    <property type="entry name" value="ABC_transporter-like_CS"/>
</dbReference>
<evidence type="ECO:0000256" key="3">
    <source>
        <dbReference type="ARBA" id="ARBA00022741"/>
    </source>
</evidence>
<dbReference type="PANTHER" id="PTHR42711">
    <property type="entry name" value="ABC TRANSPORTER ATP-BINDING PROTEIN"/>
    <property type="match status" value="1"/>
</dbReference>
<evidence type="ECO:0000259" key="5">
    <source>
        <dbReference type="PROSITE" id="PS50893"/>
    </source>
</evidence>
<evidence type="ECO:0000256" key="2">
    <source>
        <dbReference type="ARBA" id="ARBA00022448"/>
    </source>
</evidence>
<dbReference type="PANTHER" id="PTHR42711:SF5">
    <property type="entry name" value="ABC TRANSPORTER ATP-BINDING PROTEIN NATA"/>
    <property type="match status" value="1"/>
</dbReference>
<dbReference type="SUPFAM" id="SSF52540">
    <property type="entry name" value="P-loop containing nucleoside triphosphate hydrolases"/>
    <property type="match status" value="1"/>
</dbReference>
<proteinExistence type="inferred from homology"/>
<sequence length="298" mass="34155">MITVKSVSKKYGDKLALDHINLHVNEGEIYAILGHNGAGKTTLIKCIMDLIQYEGDIAYSFDRANLYHHISLQMQTSVFEEGVRVMDICKLYKDILNSKVNIKELLQHFDLEEHSKSEVNKLSGGQKQKLSILLTLINEPKVIIFDELTTGLDVMSRRKTWNLLKDINKEKGITLILTSHFLDEVEYLADKVIILERGKESVSGSVDEIIENCFGDRKKISFSYKSSAEEKEDFTFSYQIDENGKYIVEYDAQDESKIFNEISQKGGYDINMNRFSFEDAFLKILGYKMTEKGEIKDA</sequence>
<dbReference type="Proteomes" id="UP001199916">
    <property type="component" value="Unassembled WGS sequence"/>
</dbReference>
<comment type="caution">
    <text evidence="6">The sequence shown here is derived from an EMBL/GenBank/DDBJ whole genome shotgun (WGS) entry which is preliminary data.</text>
</comment>
<dbReference type="RefSeq" id="WP_019422288.1">
    <property type="nucleotide sequence ID" value="NZ_JAJNBZ010000011.1"/>
</dbReference>
<dbReference type="PROSITE" id="PS50893">
    <property type="entry name" value="ABC_TRANSPORTER_2"/>
    <property type="match status" value="1"/>
</dbReference>
<evidence type="ECO:0000313" key="6">
    <source>
        <dbReference type="EMBL" id="MCE5170629.1"/>
    </source>
</evidence>
<dbReference type="InterPro" id="IPR027417">
    <property type="entry name" value="P-loop_NTPase"/>
</dbReference>
<dbReference type="Gene3D" id="3.40.50.300">
    <property type="entry name" value="P-loop containing nucleotide triphosphate hydrolases"/>
    <property type="match status" value="1"/>
</dbReference>